<evidence type="ECO:0000313" key="1">
    <source>
        <dbReference type="EMBL" id="CAK5035059.1"/>
    </source>
</evidence>
<accession>A0ACB0Y703</accession>
<name>A0ACB0Y703_MELEN</name>
<proteinExistence type="predicted"/>
<evidence type="ECO:0000313" key="2">
    <source>
        <dbReference type="Proteomes" id="UP001497535"/>
    </source>
</evidence>
<organism evidence="1 2">
    <name type="scientific">Meloidogyne enterolobii</name>
    <name type="common">Root-knot nematode worm</name>
    <name type="synonym">Meloidogyne mayaguensis</name>
    <dbReference type="NCBI Taxonomy" id="390850"/>
    <lineage>
        <taxon>Eukaryota</taxon>
        <taxon>Metazoa</taxon>
        <taxon>Ecdysozoa</taxon>
        <taxon>Nematoda</taxon>
        <taxon>Chromadorea</taxon>
        <taxon>Rhabditida</taxon>
        <taxon>Tylenchina</taxon>
        <taxon>Tylenchomorpha</taxon>
        <taxon>Tylenchoidea</taxon>
        <taxon>Meloidogynidae</taxon>
        <taxon>Meloidogyninae</taxon>
        <taxon>Meloidogyne</taxon>
    </lineage>
</organism>
<dbReference type="EMBL" id="CAVMJV010000007">
    <property type="protein sequence ID" value="CAK5035059.1"/>
    <property type="molecule type" value="Genomic_DNA"/>
</dbReference>
<keyword evidence="2" id="KW-1185">Reference proteome</keyword>
<protein>
    <submittedName>
        <fullName evidence="1">Uncharacterized protein</fullName>
    </submittedName>
</protein>
<dbReference type="Proteomes" id="UP001497535">
    <property type="component" value="Unassembled WGS sequence"/>
</dbReference>
<gene>
    <name evidence="1" type="ORF">MENTE1834_LOCUS8629</name>
</gene>
<sequence length="476" mass="52515">METATSSNNKNNFTSPSLCPIILTTARSIPPSNTPTPPNSLEGFSNDCSAKKRRRKPEAKNIIRLTTETEKSATSDNNNILINPKEITEKTENKEKNGTFTILAEEPLEEEEGERMLSSIQQQHPFVGEQEEVQIEEETPTITNNDISSSINLITSPTTNPSSPSLLPLTSIESLLFQPVNIENNWKEGEEEKDPFINLEEGGSSTGGSIGEEEQQHKNEEKELLNKNEEIDGERGEGGDKEGGKQLNGCPSEEEKQQNFVVGNLFVDSSSPQPYYSSSAACSPLSRPDGSLSPMALNLEGMNNSVPQMNRRKENAKLYCPTPGCDGSGHQTGLYTHHRSLSGCPRRPDKQTIHLLALQPDQQLRCTYPGCDGRGHVNSSRNSHRSLSGCPVAYADKINKRQQQKSLKGTPERGSSSEPSTSLVNNKSGRKHSFSLIKNKEGGENCEKEDNIKQQQPVDLSFNLQQRRLQINEQIG</sequence>
<reference evidence="1" key="1">
    <citation type="submission" date="2023-11" db="EMBL/GenBank/DDBJ databases">
        <authorList>
            <person name="Poullet M."/>
        </authorList>
    </citation>
    <scope>NUCLEOTIDE SEQUENCE</scope>
    <source>
        <strain evidence="1">E1834</strain>
    </source>
</reference>
<comment type="caution">
    <text evidence="1">The sequence shown here is derived from an EMBL/GenBank/DDBJ whole genome shotgun (WGS) entry which is preliminary data.</text>
</comment>